<feature type="signal peptide" evidence="7">
    <location>
        <begin position="1"/>
        <end position="20"/>
    </location>
</feature>
<dbReference type="InterPro" id="IPR015943">
    <property type="entry name" value="WD40/YVTN_repeat-like_dom_sf"/>
</dbReference>
<dbReference type="SUPFAM" id="SSF110296">
    <property type="entry name" value="Oligoxyloglucan reducing end-specific cellobiohydrolase"/>
    <property type="match status" value="2"/>
</dbReference>
<dbReference type="Proteomes" id="UP000199391">
    <property type="component" value="Unassembled WGS sequence"/>
</dbReference>
<evidence type="ECO:0000256" key="6">
    <source>
        <dbReference type="ARBA" id="ARBA00037986"/>
    </source>
</evidence>
<keyword evidence="1 7" id="KW-0732">Signal</keyword>
<accession>A0A1I7JA24</accession>
<dbReference type="AlphaFoldDB" id="A0A1I7JA24"/>
<dbReference type="GO" id="GO:0016798">
    <property type="term" value="F:hydrolase activity, acting on glycosyl bonds"/>
    <property type="evidence" value="ECO:0007669"/>
    <property type="project" value="UniProtKB-KW"/>
</dbReference>
<dbReference type="CDD" id="cd15482">
    <property type="entry name" value="Sialidase_non-viral"/>
    <property type="match status" value="2"/>
</dbReference>
<evidence type="ECO:0008006" key="10">
    <source>
        <dbReference type="Google" id="ProtNLM"/>
    </source>
</evidence>
<dbReference type="PANTHER" id="PTHR43739">
    <property type="entry name" value="XYLOGLUCANASE (EUROFUNG)"/>
    <property type="match status" value="1"/>
</dbReference>
<sequence length="784" mass="83818">MNKKQIIALTSVLAALVAGCGGGSESAGVAGTTSASKMGGAAPVKATRWASVKFGGGGYVPGVIYHPTSPDVMYARTDIGGAYRWDAPTKAWVAITDMFGITDSFHHGSETMALDPNDDKRVYMSTGMYVDVTRNARLYISTDRGDNWQRVDLPFPAGSNAPGRAIGERLMVDPNKPSILYYATRTSGLWKSGDYGQTWNQVQSLASYTMNKAQIDAVQFGGVVGVHQVIFDTNTKGTGNATQTIYTAVGKDYAAVAGLSHSMYKTTDGGATWSGVATPADVAGFTIPHMVRNKDGMMYVAFTKETGPGAGGASRLYKFDGSNWTLLKKYNPETWGVNFGMGGLSVSGTGATTRIALGVTNSWGNWEGQPVVQLSDNAGATWREISAMAPHSGTFDGWSGWVDDVEIDPNNPEHILHVSGGVWETWNASAAKPTWTFVPAGMEETATMALMAPPPSANYTLLRSMGDTGTHIQEELTKAPTRMTPRNFFSGNTYFSDMAWSDPAYIATIGKPVSNNPAAGAYSTDSGVTWTRFATNHPDATGNMTGVSNIAVTKPGHIVWAPSHAVPAYTTDNGKTWTYTNLPALKRLGPDRSYRLAADRKNPNKVYAYNAGGVWFEQWGSKPSFYTSTDGGRTFTLSATFAAQTWNTETQYTSIAVNPNAEGDIWIADGRSILHSVDSGASWTRLNVTAPIFGQSTWWPDVYGATSIALGKAPVGATYSASVYVVGVVNGVWGVYRSDDAGANWTRFNDDKHQYAGMGALAADHRVPGRLYAGASGRGVVFSY</sequence>
<evidence type="ECO:0000256" key="4">
    <source>
        <dbReference type="ARBA" id="ARBA00023295"/>
    </source>
</evidence>
<reference evidence="9" key="1">
    <citation type="submission" date="2016-10" db="EMBL/GenBank/DDBJ databases">
        <authorList>
            <person name="Varghese N."/>
            <person name="Submissions S."/>
        </authorList>
    </citation>
    <scope>NUCLEOTIDE SEQUENCE [LARGE SCALE GENOMIC DNA]</scope>
    <source>
        <strain evidence="9">CGMCC 1.11014</strain>
    </source>
</reference>
<feature type="chain" id="PRO_5011544835" description="Dockerin" evidence="7">
    <location>
        <begin position="21"/>
        <end position="784"/>
    </location>
</feature>
<dbReference type="EMBL" id="FPBO01000010">
    <property type="protein sequence ID" value="SFU81973.1"/>
    <property type="molecule type" value="Genomic_DNA"/>
</dbReference>
<dbReference type="PANTHER" id="PTHR43739:SF2">
    <property type="entry name" value="OLIGOXYLOGLUCAN-REDUCING END-SPECIFIC XYLOGLUCANASE-RELATED"/>
    <property type="match status" value="1"/>
</dbReference>
<name>A0A1I7JA24_9BURK</name>
<dbReference type="GO" id="GO:0010411">
    <property type="term" value="P:xyloglucan metabolic process"/>
    <property type="evidence" value="ECO:0007669"/>
    <property type="project" value="TreeGrafter"/>
</dbReference>
<dbReference type="RefSeq" id="WP_093556018.1">
    <property type="nucleotide sequence ID" value="NZ_FPBO01000010.1"/>
</dbReference>
<evidence type="ECO:0000256" key="7">
    <source>
        <dbReference type="SAM" id="SignalP"/>
    </source>
</evidence>
<gene>
    <name evidence="8" type="ORF">SAMN05216552_1010191</name>
</gene>
<dbReference type="PROSITE" id="PS51257">
    <property type="entry name" value="PROKAR_LIPOPROTEIN"/>
    <property type="match status" value="1"/>
</dbReference>
<evidence type="ECO:0000313" key="9">
    <source>
        <dbReference type="Proteomes" id="UP000199391"/>
    </source>
</evidence>
<evidence type="ECO:0000256" key="1">
    <source>
        <dbReference type="ARBA" id="ARBA00022729"/>
    </source>
</evidence>
<comment type="similarity">
    <text evidence="6">Belongs to the glycosyl hydrolase 74 family.</text>
</comment>
<protein>
    <recommendedName>
        <fullName evidence="10">Dockerin</fullName>
    </recommendedName>
</protein>
<dbReference type="Gene3D" id="2.130.10.10">
    <property type="entry name" value="YVTN repeat-like/Quinoprotein amine dehydrogenase"/>
    <property type="match status" value="2"/>
</dbReference>
<dbReference type="InterPro" id="IPR052025">
    <property type="entry name" value="Xyloglucanase_GH74"/>
</dbReference>
<evidence type="ECO:0000313" key="8">
    <source>
        <dbReference type="EMBL" id="SFU81973.1"/>
    </source>
</evidence>
<keyword evidence="5" id="KW-0624">Polysaccharide degradation</keyword>
<keyword evidence="4" id="KW-0326">Glycosidase</keyword>
<evidence type="ECO:0000256" key="2">
    <source>
        <dbReference type="ARBA" id="ARBA00022801"/>
    </source>
</evidence>
<proteinExistence type="inferred from homology"/>
<dbReference type="STRING" id="1035707.SAMN05216552_1010191"/>
<evidence type="ECO:0000256" key="5">
    <source>
        <dbReference type="ARBA" id="ARBA00023326"/>
    </source>
</evidence>
<keyword evidence="3" id="KW-0119">Carbohydrate metabolism</keyword>
<dbReference type="OrthoDB" id="9757947at2"/>
<keyword evidence="9" id="KW-1185">Reference proteome</keyword>
<keyword evidence="2" id="KW-0378">Hydrolase</keyword>
<dbReference type="GO" id="GO:0000272">
    <property type="term" value="P:polysaccharide catabolic process"/>
    <property type="evidence" value="ECO:0007669"/>
    <property type="project" value="UniProtKB-KW"/>
</dbReference>
<evidence type="ECO:0000256" key="3">
    <source>
        <dbReference type="ARBA" id="ARBA00023277"/>
    </source>
</evidence>
<organism evidence="8 9">
    <name type="scientific">Pseudoduganella namucuonensis</name>
    <dbReference type="NCBI Taxonomy" id="1035707"/>
    <lineage>
        <taxon>Bacteria</taxon>
        <taxon>Pseudomonadati</taxon>
        <taxon>Pseudomonadota</taxon>
        <taxon>Betaproteobacteria</taxon>
        <taxon>Burkholderiales</taxon>
        <taxon>Oxalobacteraceae</taxon>
        <taxon>Telluria group</taxon>
        <taxon>Pseudoduganella</taxon>
    </lineage>
</organism>